<proteinExistence type="predicted"/>
<sequence>MRVRVALPITKPLCRGGYIVGTDGERTWVKFKYERLPMFCHCCGLLGHDLRHCASHFAEEKKGGDVEYQYEDWLKALGSHPRALQKHDKDRTYGSHGDTVDEQQPEMVDSAAIIVLTAENQRESITDEIGNDEIHGSILMVQEIAFENLKKKMAQSREVLLLFLRTMWITLIQK</sequence>
<reference evidence="2 3" key="1">
    <citation type="journal article" date="2016" name="G3 (Bethesda)">
        <title>First Draft Assembly and Annotation of the Genome of a California Endemic Oak Quercus lobata Nee (Fagaceae).</title>
        <authorList>
            <person name="Sork V.L."/>
            <person name="Fitz-Gibbon S.T."/>
            <person name="Puiu D."/>
            <person name="Crepeau M."/>
            <person name="Gugger P.F."/>
            <person name="Sherman R."/>
            <person name="Stevens K."/>
            <person name="Langley C.H."/>
            <person name="Pellegrini M."/>
            <person name="Salzberg S.L."/>
        </authorList>
    </citation>
    <scope>NUCLEOTIDE SEQUENCE [LARGE SCALE GENOMIC DNA]</scope>
    <source>
        <strain evidence="2 3">cv. SW786</strain>
    </source>
</reference>
<dbReference type="InParanoid" id="A0A7N2LZ86"/>
<dbReference type="Pfam" id="PF14392">
    <property type="entry name" value="zf-CCHC_4"/>
    <property type="match status" value="1"/>
</dbReference>
<dbReference type="EMBL" id="LRBV02000006">
    <property type="status" value="NOT_ANNOTATED_CDS"/>
    <property type="molecule type" value="Genomic_DNA"/>
</dbReference>
<evidence type="ECO:0000259" key="1">
    <source>
        <dbReference type="Pfam" id="PF14392"/>
    </source>
</evidence>
<organism evidence="2 3">
    <name type="scientific">Quercus lobata</name>
    <name type="common">Valley oak</name>
    <dbReference type="NCBI Taxonomy" id="97700"/>
    <lineage>
        <taxon>Eukaryota</taxon>
        <taxon>Viridiplantae</taxon>
        <taxon>Streptophyta</taxon>
        <taxon>Embryophyta</taxon>
        <taxon>Tracheophyta</taxon>
        <taxon>Spermatophyta</taxon>
        <taxon>Magnoliopsida</taxon>
        <taxon>eudicotyledons</taxon>
        <taxon>Gunneridae</taxon>
        <taxon>Pentapetalae</taxon>
        <taxon>rosids</taxon>
        <taxon>fabids</taxon>
        <taxon>Fagales</taxon>
        <taxon>Fagaceae</taxon>
        <taxon>Quercus</taxon>
    </lineage>
</organism>
<keyword evidence="3" id="KW-1185">Reference proteome</keyword>
<evidence type="ECO:0000313" key="3">
    <source>
        <dbReference type="Proteomes" id="UP000594261"/>
    </source>
</evidence>
<dbReference type="InterPro" id="IPR025836">
    <property type="entry name" value="Zn_knuckle_CX2CX4HX4C"/>
</dbReference>
<dbReference type="AlphaFoldDB" id="A0A7N2LZ86"/>
<feature type="domain" description="Zinc knuckle CX2CX4HX4C" evidence="1">
    <location>
        <begin position="9"/>
        <end position="54"/>
    </location>
</feature>
<dbReference type="EnsemblPlants" id="QL06p023978:mrna">
    <property type="protein sequence ID" value="QL06p023978:mrna:CDS:1"/>
    <property type="gene ID" value="QL06p023978"/>
</dbReference>
<protein>
    <recommendedName>
        <fullName evidence="1">Zinc knuckle CX2CX4HX4C domain-containing protein</fullName>
    </recommendedName>
</protein>
<reference evidence="2" key="2">
    <citation type="submission" date="2021-01" db="UniProtKB">
        <authorList>
            <consortium name="EnsemblPlants"/>
        </authorList>
    </citation>
    <scope>IDENTIFICATION</scope>
</reference>
<name>A0A7N2LZ86_QUELO</name>
<dbReference type="Proteomes" id="UP000594261">
    <property type="component" value="Chromosome 6"/>
</dbReference>
<evidence type="ECO:0000313" key="2">
    <source>
        <dbReference type="EnsemblPlants" id="QL06p023978:mrna:CDS:1"/>
    </source>
</evidence>
<accession>A0A7N2LZ86</accession>
<dbReference type="Gramene" id="QL06p023978:mrna">
    <property type="protein sequence ID" value="QL06p023978:mrna:CDS:1"/>
    <property type="gene ID" value="QL06p023978"/>
</dbReference>